<dbReference type="InterPro" id="IPR013341">
    <property type="entry name" value="Mandelate_racemase_N_dom"/>
</dbReference>
<dbReference type="EMBL" id="JBHRSB010000001">
    <property type="protein sequence ID" value="MFC2998710.1"/>
    <property type="molecule type" value="Genomic_DNA"/>
</dbReference>
<feature type="domain" description="Mandelate racemase/muconate lactonizing enzyme C-terminal" evidence="4">
    <location>
        <begin position="142"/>
        <end position="241"/>
    </location>
</feature>
<protein>
    <submittedName>
        <fullName evidence="5">Mandelate racemase/muconate lactonizing enzyme family protein</fullName>
    </submittedName>
</protein>
<evidence type="ECO:0000256" key="3">
    <source>
        <dbReference type="ARBA" id="ARBA00022842"/>
    </source>
</evidence>
<comment type="caution">
    <text evidence="5">The sequence shown here is derived from an EMBL/GenBank/DDBJ whole genome shotgun (WGS) entry which is preliminary data.</text>
</comment>
<organism evidence="5 6">
    <name type="scientific">Falsiroseomonas tokyonensis</name>
    <dbReference type="NCBI Taxonomy" id="430521"/>
    <lineage>
        <taxon>Bacteria</taxon>
        <taxon>Pseudomonadati</taxon>
        <taxon>Pseudomonadota</taxon>
        <taxon>Alphaproteobacteria</taxon>
        <taxon>Acetobacterales</taxon>
        <taxon>Roseomonadaceae</taxon>
        <taxon>Falsiroseomonas</taxon>
    </lineage>
</organism>
<proteinExistence type="predicted"/>
<name>A0ABV7BRH6_9PROT</name>
<dbReference type="InterPro" id="IPR013342">
    <property type="entry name" value="Mandelate_racemase_C"/>
</dbReference>
<dbReference type="RefSeq" id="WP_216834236.1">
    <property type="nucleotide sequence ID" value="NZ_JAFNJS010000001.1"/>
</dbReference>
<evidence type="ECO:0000259" key="4">
    <source>
        <dbReference type="SMART" id="SM00922"/>
    </source>
</evidence>
<gene>
    <name evidence="5" type="ORF">ACFOD3_02335</name>
</gene>
<dbReference type="Proteomes" id="UP001595420">
    <property type="component" value="Unassembled WGS sequence"/>
</dbReference>
<evidence type="ECO:0000256" key="2">
    <source>
        <dbReference type="ARBA" id="ARBA00022723"/>
    </source>
</evidence>
<dbReference type="PANTHER" id="PTHR13794">
    <property type="entry name" value="ENOLASE SUPERFAMILY, MANDELATE RACEMASE"/>
    <property type="match status" value="1"/>
</dbReference>
<comment type="cofactor">
    <cofactor evidence="1">
        <name>Mg(2+)</name>
        <dbReference type="ChEBI" id="CHEBI:18420"/>
    </cofactor>
</comment>
<evidence type="ECO:0000313" key="6">
    <source>
        <dbReference type="Proteomes" id="UP001595420"/>
    </source>
</evidence>
<keyword evidence="6" id="KW-1185">Reference proteome</keyword>
<accession>A0ABV7BRH6</accession>
<evidence type="ECO:0000313" key="5">
    <source>
        <dbReference type="EMBL" id="MFC2998710.1"/>
    </source>
</evidence>
<dbReference type="Pfam" id="PF02746">
    <property type="entry name" value="MR_MLE_N"/>
    <property type="match status" value="1"/>
</dbReference>
<dbReference type="InterPro" id="IPR029065">
    <property type="entry name" value="Enolase_C-like"/>
</dbReference>
<keyword evidence="2" id="KW-0479">Metal-binding</keyword>
<dbReference type="CDD" id="cd03316">
    <property type="entry name" value="MR_like"/>
    <property type="match status" value="1"/>
</dbReference>
<keyword evidence="3" id="KW-0460">Magnesium</keyword>
<dbReference type="InterPro" id="IPR018110">
    <property type="entry name" value="Mandel_Rmase/mucon_lact_enz_CS"/>
</dbReference>
<dbReference type="InterPro" id="IPR046945">
    <property type="entry name" value="RHMD-like"/>
</dbReference>
<reference evidence="6" key="1">
    <citation type="journal article" date="2019" name="Int. J. Syst. Evol. Microbiol.">
        <title>The Global Catalogue of Microorganisms (GCM) 10K type strain sequencing project: providing services to taxonomists for standard genome sequencing and annotation.</title>
        <authorList>
            <consortium name="The Broad Institute Genomics Platform"/>
            <consortium name="The Broad Institute Genome Sequencing Center for Infectious Disease"/>
            <person name="Wu L."/>
            <person name="Ma J."/>
        </authorList>
    </citation>
    <scope>NUCLEOTIDE SEQUENCE [LARGE SCALE GENOMIC DNA]</scope>
    <source>
        <strain evidence="6">CGMCC 1.16855</strain>
    </source>
</reference>
<dbReference type="PANTHER" id="PTHR13794:SF58">
    <property type="entry name" value="MITOCHONDRIAL ENOLASE SUPERFAMILY MEMBER 1"/>
    <property type="match status" value="1"/>
</dbReference>
<dbReference type="Pfam" id="PF13378">
    <property type="entry name" value="MR_MLE_C"/>
    <property type="match status" value="1"/>
</dbReference>
<sequence length="364" mass="38450">MSRIRSITAAVERLAPVAAAKGYAGLDTPAFVRCRVTTEDELVGTGVTGRFLAEEVVALLARMAEPLRGEDARCIEAIRAKLTARFNPRSATGAFVSALSALDMALWDLRARALGEPLWRLLGGARQAVPCYATVGLPGYAEDELAAVCQRSIAAGFVGVKMLVAAGGRGVAEDARRVRAVRSAIGPKALLMLDANCGMDVATARRLALMVEECDVAWFEEPVLGNDLEMLASLRRAIRIPIGAGQMVQSMAWFREALTRGAVDWLQPNAAFCGGISAALRILSLAEAHGTPVAHAGGWDIANAALMAGHAQGGLLEMHGAQLALRQRLVEDLVPEAGVMHLPDRPGIGFAFREEALSEAPPAG</sequence>
<dbReference type="SMART" id="SM00922">
    <property type="entry name" value="MR_MLE"/>
    <property type="match status" value="1"/>
</dbReference>
<dbReference type="PROSITE" id="PS00908">
    <property type="entry name" value="MR_MLE_1"/>
    <property type="match status" value="1"/>
</dbReference>
<evidence type="ECO:0000256" key="1">
    <source>
        <dbReference type="ARBA" id="ARBA00001946"/>
    </source>
</evidence>